<dbReference type="EMBL" id="MU273564">
    <property type="protein sequence ID" value="KAI0031894.1"/>
    <property type="molecule type" value="Genomic_DNA"/>
</dbReference>
<evidence type="ECO:0000313" key="2">
    <source>
        <dbReference type="Proteomes" id="UP000814128"/>
    </source>
</evidence>
<accession>A0ACB8QJ79</accession>
<gene>
    <name evidence="1" type="ORF">K488DRAFT_38076</name>
</gene>
<comment type="caution">
    <text evidence="1">The sequence shown here is derived from an EMBL/GenBank/DDBJ whole genome shotgun (WGS) entry which is preliminary data.</text>
</comment>
<proteinExistence type="predicted"/>
<organism evidence="1 2">
    <name type="scientific">Vararia minispora EC-137</name>
    <dbReference type="NCBI Taxonomy" id="1314806"/>
    <lineage>
        <taxon>Eukaryota</taxon>
        <taxon>Fungi</taxon>
        <taxon>Dikarya</taxon>
        <taxon>Basidiomycota</taxon>
        <taxon>Agaricomycotina</taxon>
        <taxon>Agaricomycetes</taxon>
        <taxon>Russulales</taxon>
        <taxon>Lachnocladiaceae</taxon>
        <taxon>Vararia</taxon>
    </lineage>
</organism>
<protein>
    <submittedName>
        <fullName evidence="1">Uncharacterized protein</fullName>
    </submittedName>
</protein>
<sequence>MSTLGKRKQRGDPEPREEHHGSMLFVSNLPYTATSTDLQTLFSDLAPVRSAFVVTEHGTGVSKGVGYVSFATREDAEAAMKEVGEKSLVLQGRGLRVAWAASKKKDKKSKAENDVKEEDADVKSKAKVRQPPRPSTMRDPDAIRTVIVSGLPPGVDQKAIWKKFRKQPGAERVAWPAPVPGGEDPSAAHVLFDHATHAFDAVQKVHAHVFKGALLSATLKKRLDGVAAPPASSPAKAKGGPAPSRASRLIVRNLPFDVSEQDLRALFLPYGTIYSVHVPQAAPPTREGKADNHGEVKEEDRDASVPRLRGKGFAFVWMWTKREAEKAMEGVNGKMVRAGMAEEMVRDKQVRKKARRQAKKAKGGEEDEGLGEDGNGARIVAVDWALSKDRWEEEKQKMGEADDEEGDEEGDEDEDEDSEDEDEEGDEEDSHVGLHDDNDAEDEDATTEDEEDDRSDADERAKPQLPAPEAGTTLFVRNIPFEATEDELRTLYVRFSSCSRLLVGTSAGRSGRLRGTGFACFWNTDDADKAVEQSAILRAETTGQTEAPKRNPFAMPSILTPDPSAPSAHTLVLHGRTLDVVRAVTRDEATRLKEEGEKAREKADKRNMYLLREGVILPNTPAATTLPPAELEKRTNSFNARRTLLKSNPSLYVSKTRLSIRNLPRTVNEALLKCMARHALREFEADVRAGRREGLSVEERAADKEEVERESGEGQEKEKGGRGKKKAGRVRQAKVVREQGRVDARTGAGRSKGYGFLELRRHADALRVLRWANNNPELARLWDAWEGEERDAQEKGKRKGAAEKGGGAAKDVEGTAVHTGKEDGEERKARGTLIVEFSIENVQVVQRRAAKESAARSKGKEQPKPRERLALPKREVDADADVGKARKRRRLEGGKAKVKDEGAEDKPEKKGKNIGSLIGRKRKERKAR</sequence>
<name>A0ACB8QJ79_9AGAM</name>
<feature type="non-terminal residue" evidence="1">
    <location>
        <position position="928"/>
    </location>
</feature>
<reference evidence="1" key="1">
    <citation type="submission" date="2021-02" db="EMBL/GenBank/DDBJ databases">
        <authorList>
            <consortium name="DOE Joint Genome Institute"/>
            <person name="Ahrendt S."/>
            <person name="Looney B.P."/>
            <person name="Miyauchi S."/>
            <person name="Morin E."/>
            <person name="Drula E."/>
            <person name="Courty P.E."/>
            <person name="Chicoki N."/>
            <person name="Fauchery L."/>
            <person name="Kohler A."/>
            <person name="Kuo A."/>
            <person name="Labutti K."/>
            <person name="Pangilinan J."/>
            <person name="Lipzen A."/>
            <person name="Riley R."/>
            <person name="Andreopoulos W."/>
            <person name="He G."/>
            <person name="Johnson J."/>
            <person name="Barry K.W."/>
            <person name="Grigoriev I.V."/>
            <person name="Nagy L."/>
            <person name="Hibbett D."/>
            <person name="Henrissat B."/>
            <person name="Matheny P.B."/>
            <person name="Labbe J."/>
            <person name="Martin F."/>
        </authorList>
    </citation>
    <scope>NUCLEOTIDE SEQUENCE</scope>
    <source>
        <strain evidence="1">EC-137</strain>
    </source>
</reference>
<reference evidence="1" key="2">
    <citation type="journal article" date="2022" name="New Phytol.">
        <title>Evolutionary transition to the ectomycorrhizal habit in the genomes of a hyperdiverse lineage of mushroom-forming fungi.</title>
        <authorList>
            <person name="Looney B."/>
            <person name="Miyauchi S."/>
            <person name="Morin E."/>
            <person name="Drula E."/>
            <person name="Courty P.E."/>
            <person name="Kohler A."/>
            <person name="Kuo A."/>
            <person name="LaButti K."/>
            <person name="Pangilinan J."/>
            <person name="Lipzen A."/>
            <person name="Riley R."/>
            <person name="Andreopoulos W."/>
            <person name="He G."/>
            <person name="Johnson J."/>
            <person name="Nolan M."/>
            <person name="Tritt A."/>
            <person name="Barry K.W."/>
            <person name="Grigoriev I.V."/>
            <person name="Nagy L.G."/>
            <person name="Hibbett D."/>
            <person name="Henrissat B."/>
            <person name="Matheny P.B."/>
            <person name="Labbe J."/>
            <person name="Martin F.M."/>
        </authorList>
    </citation>
    <scope>NUCLEOTIDE SEQUENCE</scope>
    <source>
        <strain evidence="1">EC-137</strain>
    </source>
</reference>
<keyword evidence="2" id="KW-1185">Reference proteome</keyword>
<evidence type="ECO:0000313" key="1">
    <source>
        <dbReference type="EMBL" id="KAI0031894.1"/>
    </source>
</evidence>
<dbReference type="Proteomes" id="UP000814128">
    <property type="component" value="Unassembled WGS sequence"/>
</dbReference>